<dbReference type="NCBIfam" id="NF033677">
    <property type="entry name" value="biofilm_BapA_N"/>
    <property type="match status" value="1"/>
</dbReference>
<evidence type="ECO:0000259" key="1">
    <source>
        <dbReference type="Pfam" id="PF22783"/>
    </source>
</evidence>
<gene>
    <name evidence="2" type="ordered locus">W5S_3312</name>
</gene>
<sequence>MSEMNIIAGNANILSRHDGQFISTVPQGATHVELLESSTVRISGTPNMVARYERVGDDLILHMKDGTTTRYESFFTLDTAGYHSELIFDDGTQLIHVQFPGAAGAEGAALAGEAIALTPEYATLGDMASLLIGSTTASTISAATLGGILGAVAIGGAAIVAASSNDDNNPAAPPPPAPLTINTFAGIIF</sequence>
<protein>
    <recommendedName>
        <fullName evidence="1">Biofilm-associated protein BapA-like prefix-like domain-containing protein</fullName>
    </recommendedName>
</protein>
<reference evidence="2 3" key="1">
    <citation type="journal article" date="2012" name="J. Bacteriol.">
        <title>Genome sequence of Pectobacterium sp. strain SCC3193.</title>
        <authorList>
            <person name="Koskinen J.P."/>
            <person name="Laine P."/>
            <person name="Niemi O."/>
            <person name="Nykyri J."/>
            <person name="Harjunpaa H."/>
            <person name="Auvinen P."/>
            <person name="Paulin L."/>
            <person name="Pirhonen M."/>
            <person name="Palva T."/>
            <person name="Holm L."/>
        </authorList>
    </citation>
    <scope>NUCLEOTIDE SEQUENCE [LARGE SCALE GENOMIC DNA]</scope>
    <source>
        <strain evidence="2 3">SCC3193</strain>
    </source>
</reference>
<dbReference type="AlphaFoldDB" id="A0A0H3I854"/>
<dbReference type="Pfam" id="PF22783">
    <property type="entry name" value="BapA_N"/>
    <property type="match status" value="1"/>
</dbReference>
<dbReference type="KEGG" id="pec:W5S_3312"/>
<dbReference type="HOGENOM" id="CLU_1433263_0_0_6"/>
<dbReference type="eggNOG" id="COG2911">
    <property type="taxonomic scope" value="Bacteria"/>
</dbReference>
<dbReference type="PATRIC" id="fig|1166016.3.peg.3372"/>
<accession>A0A0H3I854</accession>
<dbReference type="STRING" id="1905730.W5S_3312"/>
<organism evidence="2 3">
    <name type="scientific">Pectobacterium parmentieri</name>
    <dbReference type="NCBI Taxonomy" id="1905730"/>
    <lineage>
        <taxon>Bacteria</taxon>
        <taxon>Pseudomonadati</taxon>
        <taxon>Pseudomonadota</taxon>
        <taxon>Gammaproteobacteria</taxon>
        <taxon>Enterobacterales</taxon>
        <taxon>Pectobacteriaceae</taxon>
        <taxon>Pectobacterium</taxon>
    </lineage>
</organism>
<evidence type="ECO:0000313" key="2">
    <source>
        <dbReference type="EMBL" id="AFI91386.1"/>
    </source>
</evidence>
<dbReference type="InterPro" id="IPR048051">
    <property type="entry name" value="BapA-like_prefix-like"/>
</dbReference>
<proteinExistence type="predicted"/>
<name>A0A0H3I854_PECPM</name>
<evidence type="ECO:0000313" key="3">
    <source>
        <dbReference type="Proteomes" id="UP000008044"/>
    </source>
</evidence>
<dbReference type="Proteomes" id="UP000008044">
    <property type="component" value="Chromosome"/>
</dbReference>
<feature type="domain" description="Biofilm-associated protein BapA-like prefix-like" evidence="1">
    <location>
        <begin position="27"/>
        <end position="133"/>
    </location>
</feature>
<dbReference type="RefSeq" id="WP_014700871.1">
    <property type="nucleotide sequence ID" value="NC_017845.1"/>
</dbReference>
<dbReference type="EMBL" id="CP003415">
    <property type="protein sequence ID" value="AFI91386.1"/>
    <property type="molecule type" value="Genomic_DNA"/>
</dbReference>